<dbReference type="Pfam" id="PF05258">
    <property type="entry name" value="DciA"/>
    <property type="match status" value="1"/>
</dbReference>
<evidence type="ECO:0000313" key="2">
    <source>
        <dbReference type="Proteomes" id="UP000178943"/>
    </source>
</evidence>
<evidence type="ECO:0000313" key="1">
    <source>
        <dbReference type="EMBL" id="OGF66421.1"/>
    </source>
</evidence>
<proteinExistence type="predicted"/>
<protein>
    <recommendedName>
        <fullName evidence="3">DUF721 domain-containing protein</fullName>
    </recommendedName>
</protein>
<dbReference type="EMBL" id="MFGW01000092">
    <property type="protein sequence ID" value="OGF66421.1"/>
    <property type="molecule type" value="Genomic_DNA"/>
</dbReference>
<dbReference type="InterPro" id="IPR007922">
    <property type="entry name" value="DciA-like"/>
</dbReference>
<dbReference type="STRING" id="1817863.A2Y62_15885"/>
<reference evidence="1 2" key="1">
    <citation type="journal article" date="2016" name="Nat. Commun.">
        <title>Thousands of microbial genomes shed light on interconnected biogeochemical processes in an aquifer system.</title>
        <authorList>
            <person name="Anantharaman K."/>
            <person name="Brown C.T."/>
            <person name="Hug L.A."/>
            <person name="Sharon I."/>
            <person name="Castelle C.J."/>
            <person name="Probst A.J."/>
            <person name="Thomas B.C."/>
            <person name="Singh A."/>
            <person name="Wilkins M.J."/>
            <person name="Karaoz U."/>
            <person name="Brodie E.L."/>
            <person name="Williams K.H."/>
            <person name="Hubbard S.S."/>
            <person name="Banfield J.F."/>
        </authorList>
    </citation>
    <scope>NUCLEOTIDE SEQUENCE [LARGE SCALE GENOMIC DNA]</scope>
</reference>
<name>A0A1F5VTP2_9BACT</name>
<accession>A0A1F5VTP2</accession>
<dbReference type="AlphaFoldDB" id="A0A1F5VTP2"/>
<organism evidence="1 2">
    <name type="scientific">Candidatus Fischerbacteria bacterium RBG_13_37_8</name>
    <dbReference type="NCBI Taxonomy" id="1817863"/>
    <lineage>
        <taxon>Bacteria</taxon>
        <taxon>Candidatus Fischeribacteriota</taxon>
    </lineage>
</organism>
<dbReference type="Proteomes" id="UP000178943">
    <property type="component" value="Unassembled WGS sequence"/>
</dbReference>
<gene>
    <name evidence="1" type="ORF">A2Y62_15885</name>
</gene>
<evidence type="ECO:0008006" key="3">
    <source>
        <dbReference type="Google" id="ProtNLM"/>
    </source>
</evidence>
<comment type="caution">
    <text evidence="1">The sequence shown here is derived from an EMBL/GenBank/DDBJ whole genome shotgun (WGS) entry which is preliminary data.</text>
</comment>
<sequence>MISIHVLLQKIVQEYSDNEKFLQSYVEIMWERLVGKDVARQTKIVELKQNTLVISVYDSHLHKILAKMEGEILQKINSLISKPLIAAIHFRKSRKFAYEKSVVSSGKREKSSVQLDNLKEATLIADDELRENFKKAYHHYQKMSMTKKK</sequence>